<organism evidence="1 2">
    <name type="scientific">Orchesella dallaii</name>
    <dbReference type="NCBI Taxonomy" id="48710"/>
    <lineage>
        <taxon>Eukaryota</taxon>
        <taxon>Metazoa</taxon>
        <taxon>Ecdysozoa</taxon>
        <taxon>Arthropoda</taxon>
        <taxon>Hexapoda</taxon>
        <taxon>Collembola</taxon>
        <taxon>Entomobryomorpha</taxon>
        <taxon>Entomobryoidea</taxon>
        <taxon>Orchesellidae</taxon>
        <taxon>Orchesellinae</taxon>
        <taxon>Orchesella</taxon>
    </lineage>
</organism>
<evidence type="ECO:0000313" key="1">
    <source>
        <dbReference type="EMBL" id="CAL8076690.1"/>
    </source>
</evidence>
<accession>A0ABP1PT94</accession>
<proteinExistence type="predicted"/>
<sequence length="160" mass="18747">MYRDIGERARTPAPAEEMYAWLRRGIKPSVFVSRAKDTPKFLNETIIPLEEDCSRNPPEDLLEKCPLNRNLTGIYSKYLDAEMTDSDFFVRVSQEITRTSPAGEIKLHPFIRRLKWSRSDSIGVYIRWFIQIQKAINLKNQSAYNDREIEWTGYQLSVDL</sequence>
<dbReference type="Proteomes" id="UP001642540">
    <property type="component" value="Unassembled WGS sequence"/>
</dbReference>
<reference evidence="1 2" key="1">
    <citation type="submission" date="2024-08" db="EMBL/GenBank/DDBJ databases">
        <authorList>
            <person name="Cucini C."/>
            <person name="Frati F."/>
        </authorList>
    </citation>
    <scope>NUCLEOTIDE SEQUENCE [LARGE SCALE GENOMIC DNA]</scope>
</reference>
<evidence type="ECO:0000313" key="2">
    <source>
        <dbReference type="Proteomes" id="UP001642540"/>
    </source>
</evidence>
<gene>
    <name evidence="1" type="ORF">ODALV1_LOCUS3557</name>
</gene>
<dbReference type="EMBL" id="CAXLJM020000012">
    <property type="protein sequence ID" value="CAL8076690.1"/>
    <property type="molecule type" value="Genomic_DNA"/>
</dbReference>
<comment type="caution">
    <text evidence="1">The sequence shown here is derived from an EMBL/GenBank/DDBJ whole genome shotgun (WGS) entry which is preliminary data.</text>
</comment>
<protein>
    <submittedName>
        <fullName evidence="1">Uncharacterized protein</fullName>
    </submittedName>
</protein>
<keyword evidence="2" id="KW-1185">Reference proteome</keyword>
<name>A0ABP1PT94_9HEXA</name>